<dbReference type="Proteomes" id="UP000193427">
    <property type="component" value="Chromosome"/>
</dbReference>
<dbReference type="EMBL" id="CP015118">
    <property type="protein sequence ID" value="ARN21385.1"/>
    <property type="molecule type" value="Genomic_DNA"/>
</dbReference>
<dbReference type="RefSeq" id="WP_085751674.1">
    <property type="nucleotide sequence ID" value="NZ_BSPR01000013.1"/>
</dbReference>
<accession>A0A1W6LAR5</accession>
<dbReference type="KEGG" id="rgu:A4W93_16595"/>
<proteinExistence type="predicted"/>
<evidence type="ECO:0000313" key="2">
    <source>
        <dbReference type="Proteomes" id="UP000193427"/>
    </source>
</evidence>
<name>A0A1W6LAR5_9BURK</name>
<keyword evidence="2" id="KW-1185">Reference proteome</keyword>
<evidence type="ECO:0000313" key="1">
    <source>
        <dbReference type="EMBL" id="ARN21385.1"/>
    </source>
</evidence>
<dbReference type="AlphaFoldDB" id="A0A1W6LAR5"/>
<reference evidence="1 2" key="1">
    <citation type="submission" date="2016-04" db="EMBL/GenBank/DDBJ databases">
        <title>Complete genome sequence of natural rubber-degrading, novel Gram-negative bacterium, Rhizobacter gummiphilus strain NS21.</title>
        <authorList>
            <person name="Tabata M."/>
            <person name="Kasai D."/>
            <person name="Fukuda M."/>
        </authorList>
    </citation>
    <scope>NUCLEOTIDE SEQUENCE [LARGE SCALE GENOMIC DNA]</scope>
    <source>
        <strain evidence="1 2">NS21</strain>
    </source>
</reference>
<protein>
    <submittedName>
        <fullName evidence="1">Uncharacterized protein</fullName>
    </submittedName>
</protein>
<organism evidence="1 2">
    <name type="scientific">Piscinibacter gummiphilus</name>
    <dbReference type="NCBI Taxonomy" id="946333"/>
    <lineage>
        <taxon>Bacteria</taxon>
        <taxon>Pseudomonadati</taxon>
        <taxon>Pseudomonadota</taxon>
        <taxon>Betaproteobacteria</taxon>
        <taxon>Burkholderiales</taxon>
        <taxon>Sphaerotilaceae</taxon>
        <taxon>Piscinibacter</taxon>
    </lineage>
</organism>
<dbReference type="OrthoDB" id="5392962at2"/>
<gene>
    <name evidence="1" type="ORF">A4W93_16595</name>
</gene>
<dbReference type="STRING" id="946333.A4W93_16595"/>
<sequence>MKLSPPARSLAVLSAALLATGLCVAQGNPAALKSRHAALQPQLAQNAYGRPLHIESFESGDTLRGEVHAVVDHPFPEVLDMLKSRDNWCDILILPFNVKQCLAPKDSSTISLRVGRKSDQPVEDAHLVAFTYKLAASSASHLQVQLSAEEGPLGTHDYRIVVEAIPIDAKRSFIHLSYSYGYGLAARVAMKAYLATTGSDKVGFSIAERGAKGEPVYVKGVRGVVERNAMRYFLAVDAYLGAPEQTDRRLRDWFKASEQYAVQLHEMDLPEYLSMKTREINRQAKVGS</sequence>